<dbReference type="EMBL" id="VFMN01000001">
    <property type="protein sequence ID" value="TQJ07486.1"/>
    <property type="molecule type" value="Genomic_DNA"/>
</dbReference>
<evidence type="ECO:0000256" key="1">
    <source>
        <dbReference type="ARBA" id="ARBA00006700"/>
    </source>
</evidence>
<dbReference type="GO" id="GO:0019843">
    <property type="term" value="F:rRNA binding"/>
    <property type="evidence" value="ECO:0007669"/>
    <property type="project" value="UniProtKB-UniRule"/>
</dbReference>
<dbReference type="Gene3D" id="3.30.70.330">
    <property type="match status" value="1"/>
</dbReference>
<dbReference type="RefSeq" id="WP_141846559.1">
    <property type="nucleotide sequence ID" value="NZ_BAAAPR010000006.1"/>
</dbReference>
<comment type="function">
    <text evidence="6">One of the early assembly proteins it binds 23S rRNA. One of the proteins that surrounds the polypeptide exit tunnel on the outside of the ribosome. Forms the main docking site for trigger factor binding to the ribosome.</text>
</comment>
<dbReference type="NCBIfam" id="NF004363">
    <property type="entry name" value="PRK05738.2-4"/>
    <property type="match status" value="1"/>
</dbReference>
<dbReference type="HAMAP" id="MF_01369_B">
    <property type="entry name" value="Ribosomal_uL23_B"/>
    <property type="match status" value="1"/>
</dbReference>
<dbReference type="AlphaFoldDB" id="A0A542DWN5"/>
<evidence type="ECO:0000313" key="8">
    <source>
        <dbReference type="Proteomes" id="UP000317893"/>
    </source>
</evidence>
<keyword evidence="5 6" id="KW-0687">Ribonucleoprotein</keyword>
<organism evidence="7 8">
    <name type="scientific">Lapillicoccus jejuensis</name>
    <dbReference type="NCBI Taxonomy" id="402171"/>
    <lineage>
        <taxon>Bacteria</taxon>
        <taxon>Bacillati</taxon>
        <taxon>Actinomycetota</taxon>
        <taxon>Actinomycetes</taxon>
        <taxon>Micrococcales</taxon>
        <taxon>Intrasporangiaceae</taxon>
        <taxon>Lapillicoccus</taxon>
    </lineage>
</organism>
<name>A0A542DWN5_9MICO</name>
<evidence type="ECO:0000256" key="5">
    <source>
        <dbReference type="ARBA" id="ARBA00023274"/>
    </source>
</evidence>
<dbReference type="GO" id="GO:1990904">
    <property type="term" value="C:ribonucleoprotein complex"/>
    <property type="evidence" value="ECO:0007669"/>
    <property type="project" value="UniProtKB-KW"/>
</dbReference>
<comment type="caution">
    <text evidence="7">The sequence shown here is derived from an EMBL/GenBank/DDBJ whole genome shotgun (WGS) entry which is preliminary data.</text>
</comment>
<gene>
    <name evidence="6" type="primary">rplW</name>
    <name evidence="7" type="ORF">FB458_0548</name>
</gene>
<evidence type="ECO:0000313" key="7">
    <source>
        <dbReference type="EMBL" id="TQJ07486.1"/>
    </source>
</evidence>
<keyword evidence="2 6" id="KW-0699">rRNA-binding</keyword>
<sequence>MSSIHAKDPRDILIAPVVSEKSYGLLDEGKYTFLVDPRSNKTEIKIAVEQVFGVKVESVHTLNRQGKARRTRFGIGRRKDTKRAIVTLKEGSIDIFGASA</sequence>
<dbReference type="PANTHER" id="PTHR11620">
    <property type="entry name" value="60S RIBOSOMAL PROTEIN L23A"/>
    <property type="match status" value="1"/>
</dbReference>
<comment type="similarity">
    <text evidence="1 6">Belongs to the universal ribosomal protein uL23 family.</text>
</comment>
<dbReference type="InterPro" id="IPR012677">
    <property type="entry name" value="Nucleotide-bd_a/b_plait_sf"/>
</dbReference>
<evidence type="ECO:0000256" key="3">
    <source>
        <dbReference type="ARBA" id="ARBA00022884"/>
    </source>
</evidence>
<accession>A0A542DWN5</accession>
<protein>
    <recommendedName>
        <fullName evidence="6">Large ribosomal subunit protein uL23</fullName>
    </recommendedName>
</protein>
<reference evidence="7 8" key="1">
    <citation type="submission" date="2019-06" db="EMBL/GenBank/DDBJ databases">
        <title>Sequencing the genomes of 1000 actinobacteria strains.</title>
        <authorList>
            <person name="Klenk H.-P."/>
        </authorList>
    </citation>
    <scope>NUCLEOTIDE SEQUENCE [LARGE SCALE GENOMIC DNA]</scope>
    <source>
        <strain evidence="7 8">DSM 18607</strain>
    </source>
</reference>
<evidence type="ECO:0000256" key="2">
    <source>
        <dbReference type="ARBA" id="ARBA00022730"/>
    </source>
</evidence>
<evidence type="ECO:0000256" key="4">
    <source>
        <dbReference type="ARBA" id="ARBA00022980"/>
    </source>
</evidence>
<dbReference type="Proteomes" id="UP000317893">
    <property type="component" value="Unassembled WGS sequence"/>
</dbReference>
<comment type="subunit">
    <text evidence="6">Part of the 50S ribosomal subunit. Contacts protein L29, and trigger factor when it is bound to the ribosome.</text>
</comment>
<dbReference type="InterPro" id="IPR013025">
    <property type="entry name" value="Ribosomal_uL23-like"/>
</dbReference>
<dbReference type="OrthoDB" id="9793353at2"/>
<dbReference type="FunFam" id="3.30.70.330:FF:000001">
    <property type="entry name" value="50S ribosomal protein L23"/>
    <property type="match status" value="1"/>
</dbReference>
<keyword evidence="3 6" id="KW-0694">RNA-binding</keyword>
<proteinExistence type="inferred from homology"/>
<dbReference type="Pfam" id="PF00276">
    <property type="entry name" value="Ribosomal_L23"/>
    <property type="match status" value="1"/>
</dbReference>
<dbReference type="InterPro" id="IPR012678">
    <property type="entry name" value="Ribosomal_uL23/eL15/eS24_sf"/>
</dbReference>
<evidence type="ECO:0000256" key="6">
    <source>
        <dbReference type="HAMAP-Rule" id="MF_01369"/>
    </source>
</evidence>
<dbReference type="NCBIfam" id="NF004364">
    <property type="entry name" value="PRK05738.2-5"/>
    <property type="match status" value="1"/>
</dbReference>
<dbReference type="GO" id="GO:0006412">
    <property type="term" value="P:translation"/>
    <property type="evidence" value="ECO:0007669"/>
    <property type="project" value="UniProtKB-UniRule"/>
</dbReference>
<keyword evidence="8" id="KW-1185">Reference proteome</keyword>
<keyword evidence="4 6" id="KW-0689">Ribosomal protein</keyword>
<dbReference type="GO" id="GO:0005840">
    <property type="term" value="C:ribosome"/>
    <property type="evidence" value="ECO:0007669"/>
    <property type="project" value="UniProtKB-KW"/>
</dbReference>
<dbReference type="SUPFAM" id="SSF54189">
    <property type="entry name" value="Ribosomal proteins S24e, L23 and L15e"/>
    <property type="match status" value="1"/>
</dbReference>
<dbReference type="GO" id="GO:0003735">
    <property type="term" value="F:structural constituent of ribosome"/>
    <property type="evidence" value="ECO:0007669"/>
    <property type="project" value="InterPro"/>
</dbReference>